<keyword evidence="1" id="KW-0472">Membrane</keyword>
<dbReference type="Proteomes" id="UP001519344">
    <property type="component" value="Unassembled WGS sequence"/>
</dbReference>
<accession>A0ABS4I9X1</accession>
<comment type="caution">
    <text evidence="2">The sequence shown here is derived from an EMBL/GenBank/DDBJ whole genome shotgun (WGS) entry which is preliminary data.</text>
</comment>
<organism evidence="2 3">
    <name type="scientific">Paenibacillus aceris</name>
    <dbReference type="NCBI Taxonomy" id="869555"/>
    <lineage>
        <taxon>Bacteria</taxon>
        <taxon>Bacillati</taxon>
        <taxon>Bacillota</taxon>
        <taxon>Bacilli</taxon>
        <taxon>Bacillales</taxon>
        <taxon>Paenibacillaceae</taxon>
        <taxon>Paenibacillus</taxon>
    </lineage>
</organism>
<evidence type="ECO:0008006" key="4">
    <source>
        <dbReference type="Google" id="ProtNLM"/>
    </source>
</evidence>
<keyword evidence="1" id="KW-0812">Transmembrane</keyword>
<reference evidence="2 3" key="1">
    <citation type="submission" date="2021-03" db="EMBL/GenBank/DDBJ databases">
        <title>Genomic Encyclopedia of Type Strains, Phase IV (KMG-IV): sequencing the most valuable type-strain genomes for metagenomic binning, comparative biology and taxonomic classification.</title>
        <authorList>
            <person name="Goeker M."/>
        </authorList>
    </citation>
    <scope>NUCLEOTIDE SEQUENCE [LARGE SCALE GENOMIC DNA]</scope>
    <source>
        <strain evidence="2 3">DSM 24950</strain>
    </source>
</reference>
<feature type="transmembrane region" description="Helical" evidence="1">
    <location>
        <begin position="33"/>
        <end position="50"/>
    </location>
</feature>
<sequence length="409" mass="47260">MIFRQNRRWIAWLELAVILATLIVISLVYRLDWLSWSLNPFMFVILYFSLRYGNRIGIATAVGASLLHIVTYIQVNGDLYGLFDRWDQAKWFICYWGIALFVGHVSSDLRFRYNILADEYEENKQQLAKVEGSYNDLHVVKKALETKVIGAQESLFTLYKIAKALDSEDSEIIFTDAVRLCKDLIQAGSIVIYRMNPSGDVLRLKVYYGSEPQYPATVFLDKPSLYARVREEKSIQMRLESEPLDVPLFAGPLLDQNNRIVAIIGLNGLDFVNTNKYTLDLFRLILTWMGESCVRAFEKEEKLNEKRYFPGTKVMVPEHFYAKLNEETLRASDFDQKFLLLHLPIDLGEMEESAALLEINEITRLMLRDEDAISYDAFRGELLFLLPATSPELAALIEDRIRDRFNRGA</sequence>
<dbReference type="SUPFAM" id="SSF55781">
    <property type="entry name" value="GAF domain-like"/>
    <property type="match status" value="1"/>
</dbReference>
<feature type="transmembrane region" description="Helical" evidence="1">
    <location>
        <begin position="57"/>
        <end position="77"/>
    </location>
</feature>
<evidence type="ECO:0000313" key="2">
    <source>
        <dbReference type="EMBL" id="MBP1967720.1"/>
    </source>
</evidence>
<dbReference type="EMBL" id="JAGGKV010000040">
    <property type="protein sequence ID" value="MBP1967720.1"/>
    <property type="molecule type" value="Genomic_DNA"/>
</dbReference>
<evidence type="ECO:0000313" key="3">
    <source>
        <dbReference type="Proteomes" id="UP001519344"/>
    </source>
</evidence>
<keyword evidence="1" id="KW-1133">Transmembrane helix</keyword>
<name>A0ABS4I9X1_9BACL</name>
<gene>
    <name evidence="2" type="ORF">J2Z65_006992</name>
</gene>
<proteinExistence type="predicted"/>
<feature type="transmembrane region" description="Helical" evidence="1">
    <location>
        <begin position="9"/>
        <end position="27"/>
    </location>
</feature>
<protein>
    <recommendedName>
        <fullName evidence="4">GAF domain-containing protein</fullName>
    </recommendedName>
</protein>
<evidence type="ECO:0000256" key="1">
    <source>
        <dbReference type="SAM" id="Phobius"/>
    </source>
</evidence>
<keyword evidence="3" id="KW-1185">Reference proteome</keyword>
<dbReference type="RefSeq" id="WP_167067443.1">
    <property type="nucleotide sequence ID" value="NZ_JAAOZR010000090.1"/>
</dbReference>